<dbReference type="AlphaFoldDB" id="A0A397GNT2"/>
<protein>
    <submittedName>
        <fullName evidence="1">Uncharacterized protein</fullName>
    </submittedName>
</protein>
<comment type="caution">
    <text evidence="1">The sequence shown here is derived from an EMBL/GenBank/DDBJ whole genome shotgun (WGS) entry which is preliminary data.</text>
</comment>
<proteinExistence type="predicted"/>
<sequence length="60" mass="7150">MIDVGWYHIQAVYEYTCKNSSAKITQLTKQHIWLTSWSKIRVNLAEQTLYKDVECDKFSH</sequence>
<organism evidence="1 2">
    <name type="scientific">Diversispora epigaea</name>
    <dbReference type="NCBI Taxonomy" id="1348612"/>
    <lineage>
        <taxon>Eukaryota</taxon>
        <taxon>Fungi</taxon>
        <taxon>Fungi incertae sedis</taxon>
        <taxon>Mucoromycota</taxon>
        <taxon>Glomeromycotina</taxon>
        <taxon>Glomeromycetes</taxon>
        <taxon>Diversisporales</taxon>
        <taxon>Diversisporaceae</taxon>
        <taxon>Diversispora</taxon>
    </lineage>
</organism>
<gene>
    <name evidence="1" type="ORF">Glove_458g8</name>
</gene>
<dbReference type="OrthoDB" id="2443400at2759"/>
<name>A0A397GNT2_9GLOM</name>
<dbReference type="Proteomes" id="UP000266861">
    <property type="component" value="Unassembled WGS sequence"/>
</dbReference>
<dbReference type="EMBL" id="PQFF01000400">
    <property type="protein sequence ID" value="RHZ52712.1"/>
    <property type="molecule type" value="Genomic_DNA"/>
</dbReference>
<evidence type="ECO:0000313" key="2">
    <source>
        <dbReference type="Proteomes" id="UP000266861"/>
    </source>
</evidence>
<accession>A0A397GNT2</accession>
<reference evidence="1 2" key="1">
    <citation type="submission" date="2018-08" db="EMBL/GenBank/DDBJ databases">
        <title>Genome and evolution of the arbuscular mycorrhizal fungus Diversispora epigaea (formerly Glomus versiforme) and its bacterial endosymbionts.</title>
        <authorList>
            <person name="Sun X."/>
            <person name="Fei Z."/>
            <person name="Harrison M."/>
        </authorList>
    </citation>
    <scope>NUCLEOTIDE SEQUENCE [LARGE SCALE GENOMIC DNA]</scope>
    <source>
        <strain evidence="1 2">IT104</strain>
    </source>
</reference>
<keyword evidence="2" id="KW-1185">Reference proteome</keyword>
<evidence type="ECO:0000313" key="1">
    <source>
        <dbReference type="EMBL" id="RHZ52712.1"/>
    </source>
</evidence>